<keyword evidence="2" id="KW-1185">Reference proteome</keyword>
<evidence type="ECO:0000313" key="2">
    <source>
        <dbReference type="Proteomes" id="UP000236316"/>
    </source>
</evidence>
<dbReference type="KEGG" id="vg:35382772"/>
<dbReference type="EMBL" id="LT906555">
    <property type="protein sequence ID" value="SNW62834.1"/>
    <property type="molecule type" value="Genomic_DNA"/>
</dbReference>
<name>A0A2I2L5L9_9VIRU</name>
<sequence length="67" mass="7857">MESLSNDIIFYNILYSSHEVCIILSLVCKRFNKLSKGYGKELRTPKGYFLEYVETQDNYGNIKKILD</sequence>
<proteinExistence type="predicted"/>
<dbReference type="Proteomes" id="UP000236316">
    <property type="component" value="Segment"/>
</dbReference>
<evidence type="ECO:0000313" key="1">
    <source>
        <dbReference type="EMBL" id="SNW62834.1"/>
    </source>
</evidence>
<dbReference type="GeneID" id="35382772"/>
<evidence type="ECO:0008006" key="3">
    <source>
        <dbReference type="Google" id="ProtNLM"/>
    </source>
</evidence>
<gene>
    <name evidence="1" type="ORF">ORPV_930</name>
</gene>
<accession>A0A2I2L5L9</accession>
<protein>
    <recommendedName>
        <fullName evidence="3">F-box domain-containing protein</fullName>
    </recommendedName>
</protein>
<organism evidence="1">
    <name type="scientific">Orpheovirus IHUMI-LCC2</name>
    <dbReference type="NCBI Taxonomy" id="2023057"/>
    <lineage>
        <taxon>Viruses</taxon>
        <taxon>Varidnaviria</taxon>
        <taxon>Bamfordvirae</taxon>
        <taxon>Nucleocytoviricota</taxon>
        <taxon>Megaviricetes</taxon>
        <taxon>Pimascovirales</taxon>
        <taxon>Ocovirineae</taxon>
        <taxon>Orpheoviridae</taxon>
        <taxon>Alphaorpheovirus</taxon>
        <taxon>Alphaorpheovirus massiliense</taxon>
    </lineage>
</organism>
<reference evidence="1" key="1">
    <citation type="submission" date="2017-08" db="EMBL/GenBank/DDBJ databases">
        <authorList>
            <consortium name="Urmite Genomes"/>
        </authorList>
    </citation>
    <scope>NUCLEOTIDE SEQUENCE [LARGE SCALE GENOMIC DNA]</scope>
    <source>
        <strain evidence="1">IHUMI-LCC2</strain>
    </source>
</reference>
<dbReference type="RefSeq" id="YP_009449136.1">
    <property type="nucleotide sequence ID" value="NC_036594.1"/>
</dbReference>